<sequence>MSRSIESVSDVVACNLCTGCGACAGLFPNAIRMIEDEIEGRRPVANTPGGAEDRAALGVCAGIGAPEQPARDAVEADWGPVLACWEGYAADPDIRHRGSSGGAATALAAFAVESGVVDGVAHVTARTDDPRRNTVSISRDRDALLRGAGSRYAQASPAEILPALKEQPTGFIGKPCDVASLAKARALDAELDASIPLTIAIFCAGAPTLTATETLLDRLGVPKGAKLTDLRYRGMGWPGLMQARWIDAEGAERASDAIPYAEGWGKLLQGSRRWRCRICDDHTGALADISVGDPWHNPPEGDTDAGRSLIVARSEAGRALVEAAIISGALVAKARRREVIAAAQPNLLATNAAVWGRRFAMRLAGMPVPAASRASGFGTWARRLGFKAKAQSILGTLRRIRRDRLRHPVTLTASGRG</sequence>
<dbReference type="STRING" id="571298.SAMN04488026_102435"/>
<dbReference type="PROSITE" id="PS51379">
    <property type="entry name" value="4FE4S_FER_2"/>
    <property type="match status" value="1"/>
</dbReference>
<name>A0A1G8WLX8_9RHOB</name>
<dbReference type="RefSeq" id="WP_093156474.1">
    <property type="nucleotide sequence ID" value="NZ_FNEK01000024.1"/>
</dbReference>
<proteinExistence type="predicted"/>
<dbReference type="OrthoDB" id="3247493at2"/>
<accession>A0A1G8WLX8</accession>
<dbReference type="Proteomes" id="UP000199382">
    <property type="component" value="Unassembled WGS sequence"/>
</dbReference>
<dbReference type="Pfam" id="PF04432">
    <property type="entry name" value="FrhB_FdhB_C"/>
    <property type="match status" value="1"/>
</dbReference>
<dbReference type="Pfam" id="PF04422">
    <property type="entry name" value="FrhB_FdhB_N"/>
    <property type="match status" value="1"/>
</dbReference>
<reference evidence="2 3" key="1">
    <citation type="submission" date="2016-10" db="EMBL/GenBank/DDBJ databases">
        <authorList>
            <person name="de Groot N.N."/>
        </authorList>
    </citation>
    <scope>NUCLEOTIDE SEQUENCE [LARGE SCALE GENOMIC DNA]</scope>
    <source>
        <strain evidence="2 3">DSM 25294</strain>
    </source>
</reference>
<evidence type="ECO:0000313" key="2">
    <source>
        <dbReference type="EMBL" id="SDJ79191.1"/>
    </source>
</evidence>
<dbReference type="GO" id="GO:0033354">
    <property type="term" value="P:chlorophyll cycle"/>
    <property type="evidence" value="ECO:0007669"/>
    <property type="project" value="TreeGrafter"/>
</dbReference>
<feature type="domain" description="4Fe-4S ferredoxin-type" evidence="1">
    <location>
        <begin position="8"/>
        <end position="36"/>
    </location>
</feature>
<dbReference type="InterPro" id="IPR007525">
    <property type="entry name" value="FrhB_FdhB_C"/>
</dbReference>
<evidence type="ECO:0000313" key="3">
    <source>
        <dbReference type="Proteomes" id="UP000199382"/>
    </source>
</evidence>
<dbReference type="PANTHER" id="PTHR31332:SF0">
    <property type="entry name" value="7-HYDROXYMETHYL CHLOROPHYLL A REDUCTASE, CHLOROPLASTIC"/>
    <property type="match status" value="1"/>
</dbReference>
<evidence type="ECO:0000259" key="1">
    <source>
        <dbReference type="PROSITE" id="PS51379"/>
    </source>
</evidence>
<protein>
    <submittedName>
        <fullName evidence="2">Coenzyme F420 hydrogenase subunit beta</fullName>
    </submittedName>
</protein>
<keyword evidence="3" id="KW-1185">Reference proteome</keyword>
<dbReference type="InterPro" id="IPR045220">
    <property type="entry name" value="FRHB/FDHB/HCAR-like"/>
</dbReference>
<dbReference type="GO" id="GO:0090415">
    <property type="term" value="F:7-hydroxymethyl chlorophyll a reductase activity"/>
    <property type="evidence" value="ECO:0007669"/>
    <property type="project" value="TreeGrafter"/>
</dbReference>
<dbReference type="EMBL" id="FNEK01000024">
    <property type="protein sequence ID" value="SDJ79191.1"/>
    <property type="molecule type" value="Genomic_DNA"/>
</dbReference>
<dbReference type="InterPro" id="IPR007516">
    <property type="entry name" value="Co_F420_Hydgase/DH_bsu_N"/>
</dbReference>
<dbReference type="InterPro" id="IPR017896">
    <property type="entry name" value="4Fe4S_Fe-S-bd"/>
</dbReference>
<organism evidence="2 3">
    <name type="scientific">Aliiruegeria lutimaris</name>
    <dbReference type="NCBI Taxonomy" id="571298"/>
    <lineage>
        <taxon>Bacteria</taxon>
        <taxon>Pseudomonadati</taxon>
        <taxon>Pseudomonadota</taxon>
        <taxon>Alphaproteobacteria</taxon>
        <taxon>Rhodobacterales</taxon>
        <taxon>Roseobacteraceae</taxon>
        <taxon>Aliiruegeria</taxon>
    </lineage>
</organism>
<dbReference type="AlphaFoldDB" id="A0A1G8WLX8"/>
<dbReference type="PANTHER" id="PTHR31332">
    <property type="entry name" value="7-HYDROXYMETHYL CHLOROPHYLL A REDUCTASE, CHLOROPLASTIC"/>
    <property type="match status" value="1"/>
</dbReference>
<gene>
    <name evidence="2" type="ORF">SAMN04488026_102435</name>
</gene>